<name>A0ABZ2YQH2_9BACT</name>
<dbReference type="Proteomes" id="UP001485459">
    <property type="component" value="Chromosome"/>
</dbReference>
<evidence type="ECO:0000256" key="1">
    <source>
        <dbReference type="SAM" id="Phobius"/>
    </source>
</evidence>
<protein>
    <submittedName>
        <fullName evidence="3">LytTR family DNA-binding domain-containing protein</fullName>
    </submittedName>
</protein>
<dbReference type="EMBL" id="CP149822">
    <property type="protein sequence ID" value="WZN41708.1"/>
    <property type="molecule type" value="Genomic_DNA"/>
</dbReference>
<feature type="transmembrane region" description="Helical" evidence="1">
    <location>
        <begin position="65"/>
        <end position="88"/>
    </location>
</feature>
<feature type="transmembrane region" description="Helical" evidence="1">
    <location>
        <begin position="139"/>
        <end position="157"/>
    </location>
</feature>
<dbReference type="InterPro" id="IPR007492">
    <property type="entry name" value="LytTR_DNA-bd_dom"/>
</dbReference>
<reference evidence="4" key="1">
    <citation type="submission" date="2024-03" db="EMBL/GenBank/DDBJ databases">
        <title>Chitinophaga horti sp. nov., isolated from garden soil.</title>
        <authorList>
            <person name="Lee D.S."/>
            <person name="Han D.M."/>
            <person name="Baek J.H."/>
            <person name="Choi D.G."/>
            <person name="Jeon J.H."/>
            <person name="Jeon C.O."/>
        </authorList>
    </citation>
    <scope>NUCLEOTIDE SEQUENCE [LARGE SCALE GENOMIC DNA]</scope>
    <source>
        <strain evidence="4">GPA1</strain>
    </source>
</reference>
<accession>A0ABZ2YQH2</accession>
<dbReference type="GO" id="GO:0003677">
    <property type="term" value="F:DNA binding"/>
    <property type="evidence" value="ECO:0007669"/>
    <property type="project" value="UniProtKB-KW"/>
</dbReference>
<evidence type="ECO:0000313" key="3">
    <source>
        <dbReference type="EMBL" id="WZN41708.1"/>
    </source>
</evidence>
<evidence type="ECO:0000259" key="2">
    <source>
        <dbReference type="PROSITE" id="PS50930"/>
    </source>
</evidence>
<proteinExistence type="predicted"/>
<feature type="domain" description="HTH LytTR-type" evidence="2">
    <location>
        <begin position="189"/>
        <end position="295"/>
    </location>
</feature>
<feature type="transmembrane region" description="Helical" evidence="1">
    <location>
        <begin position="100"/>
        <end position="119"/>
    </location>
</feature>
<organism evidence="3 4">
    <name type="scientific">Chitinophaga pollutisoli</name>
    <dbReference type="NCBI Taxonomy" id="3133966"/>
    <lineage>
        <taxon>Bacteria</taxon>
        <taxon>Pseudomonadati</taxon>
        <taxon>Bacteroidota</taxon>
        <taxon>Chitinophagia</taxon>
        <taxon>Chitinophagales</taxon>
        <taxon>Chitinophagaceae</taxon>
        <taxon>Chitinophaga</taxon>
    </lineage>
</organism>
<dbReference type="Gene3D" id="2.40.50.1020">
    <property type="entry name" value="LytTr DNA-binding domain"/>
    <property type="match status" value="1"/>
</dbReference>
<sequence length="297" mass="33586">MKDTLTLPVKGLPAIPAWLAAPFRMLEPARNRLLLIVFCGCFSFLFMCLFTPFNMNQWYNGGPIGVTGVFAAFSGSGIAALGISQFLLRKWMIKKPLRHWQFLAWFFGETVLVAGIVNIVNVSLHDYLSFTWYEYWETYKYGFGVLALPYSIALLWFQSRVSANQLKTIGHQPAVAGDTVKEHLIIRDEYDKLALSLPPSSLLMVKAEDNYVQVFYRNGTGVKKELVRSSLKKLEPQLAGHGVARSHRSYMVNVSNVLLFKKNAKGHYLLIEGMDDHPVPVSASYLPQFQQKFTPDP</sequence>
<feature type="transmembrane region" description="Helical" evidence="1">
    <location>
        <begin position="33"/>
        <end position="53"/>
    </location>
</feature>
<keyword evidence="1" id="KW-1133">Transmembrane helix</keyword>
<dbReference type="PROSITE" id="PS50930">
    <property type="entry name" value="HTH_LYTTR"/>
    <property type="match status" value="1"/>
</dbReference>
<dbReference type="SMART" id="SM00850">
    <property type="entry name" value="LytTR"/>
    <property type="match status" value="1"/>
</dbReference>
<dbReference type="Pfam" id="PF04397">
    <property type="entry name" value="LytTR"/>
    <property type="match status" value="1"/>
</dbReference>
<keyword evidence="4" id="KW-1185">Reference proteome</keyword>
<keyword evidence="1" id="KW-0472">Membrane</keyword>
<keyword evidence="3" id="KW-0238">DNA-binding</keyword>
<keyword evidence="1" id="KW-0812">Transmembrane</keyword>
<gene>
    <name evidence="3" type="ORF">WJU16_01475</name>
</gene>
<evidence type="ECO:0000313" key="4">
    <source>
        <dbReference type="Proteomes" id="UP001485459"/>
    </source>
</evidence>
<dbReference type="RefSeq" id="WP_341836556.1">
    <property type="nucleotide sequence ID" value="NZ_CP149822.1"/>
</dbReference>